<dbReference type="PANTHER" id="PTHR14845">
    <property type="entry name" value="COILED-COIL DOMAIN-CONTAINING 166"/>
    <property type="match status" value="1"/>
</dbReference>
<feature type="region of interest" description="Disordered" evidence="3">
    <location>
        <begin position="1"/>
        <end position="24"/>
    </location>
</feature>
<dbReference type="GeneTree" id="ENSGT00940000154427"/>
<feature type="compositionally biased region" description="Acidic residues" evidence="3">
    <location>
        <begin position="433"/>
        <end position="449"/>
    </location>
</feature>
<protein>
    <recommendedName>
        <fullName evidence="4">DUF4515 domain-containing protein</fullName>
    </recommendedName>
</protein>
<dbReference type="AlphaFoldDB" id="A0A8C6HTI1"/>
<name>A0A8C6HTI1_MUSSI</name>
<sequence>MAPKKKRGQNAGRKQESTEQPLSERAQYLQREYALLSESLVACEQRIDEVLQDNAFLNSEAQRLREENRLYVGYVSAHALRCANAVVRVEDQNRMDLAQIRWQRAELESFYHGREDGVRAQLQEMKKRAENMTQRVQELQPYKELQLEQLARIRTLERELLHMRVEHTQLLHRVKRRFLDEKTAFEREARLQVQSLTRRSEREAARSLISHAQALKADNWCLRQELMRLLQRTQLLQDMRQQLLEQREQLRREHVDLKNLEQMHGWLQRGPGGPPLWQPPQSLQPSLRIRSTSHVLKAQATPQSVPTSRGQSMDLSHRPSKTPSILSSESLPGLSRKAGSVIAPRSPSHPGSRVSSLTPSRKDSRVSSATLSRKGSRVPSMTSGTLRSREGSRISPQPSLREVSPEIDTPAKSSSKLPSAPLEDQAPLSPQLEEAENAEEDTETVLEQA</sequence>
<keyword evidence="6" id="KW-1185">Reference proteome</keyword>
<evidence type="ECO:0000256" key="1">
    <source>
        <dbReference type="ARBA" id="ARBA00023054"/>
    </source>
</evidence>
<feature type="coiled-coil region" evidence="2">
    <location>
        <begin position="226"/>
        <end position="263"/>
    </location>
</feature>
<feature type="compositionally biased region" description="Polar residues" evidence="3">
    <location>
        <begin position="295"/>
        <end position="314"/>
    </location>
</feature>
<dbReference type="InterPro" id="IPR032777">
    <property type="entry name" value="DUF4515"/>
</dbReference>
<feature type="domain" description="DUF4515" evidence="4">
    <location>
        <begin position="67"/>
        <end position="255"/>
    </location>
</feature>
<evidence type="ECO:0000313" key="5">
    <source>
        <dbReference type="Ensembl" id="ENSMSIP00000025678.1"/>
    </source>
</evidence>
<feature type="compositionally biased region" description="Polar residues" evidence="3">
    <location>
        <begin position="366"/>
        <end position="386"/>
    </location>
</feature>
<reference evidence="5" key="2">
    <citation type="submission" date="2025-09" db="UniProtKB">
        <authorList>
            <consortium name="Ensembl"/>
        </authorList>
    </citation>
    <scope>IDENTIFICATION</scope>
</reference>
<feature type="region of interest" description="Disordered" evidence="3">
    <location>
        <begin position="295"/>
        <end position="449"/>
    </location>
</feature>
<accession>A0A8C6HTI1</accession>
<organism evidence="5 6">
    <name type="scientific">Mus spicilegus</name>
    <name type="common">Mound-building mouse</name>
    <dbReference type="NCBI Taxonomy" id="10103"/>
    <lineage>
        <taxon>Eukaryota</taxon>
        <taxon>Metazoa</taxon>
        <taxon>Chordata</taxon>
        <taxon>Craniata</taxon>
        <taxon>Vertebrata</taxon>
        <taxon>Euteleostomi</taxon>
        <taxon>Mammalia</taxon>
        <taxon>Eutheria</taxon>
        <taxon>Euarchontoglires</taxon>
        <taxon>Glires</taxon>
        <taxon>Rodentia</taxon>
        <taxon>Myomorpha</taxon>
        <taxon>Muroidea</taxon>
        <taxon>Muridae</taxon>
        <taxon>Murinae</taxon>
        <taxon>Mus</taxon>
        <taxon>Mus</taxon>
    </lineage>
</organism>
<evidence type="ECO:0000256" key="2">
    <source>
        <dbReference type="SAM" id="Coils"/>
    </source>
</evidence>
<evidence type="ECO:0000256" key="3">
    <source>
        <dbReference type="SAM" id="MobiDB-lite"/>
    </source>
</evidence>
<feature type="compositionally biased region" description="Polar residues" evidence="3">
    <location>
        <begin position="321"/>
        <end position="330"/>
    </location>
</feature>
<evidence type="ECO:0000259" key="4">
    <source>
        <dbReference type="Pfam" id="PF14988"/>
    </source>
</evidence>
<feature type="coiled-coil region" evidence="2">
    <location>
        <begin position="40"/>
        <end position="67"/>
    </location>
</feature>
<feature type="compositionally biased region" description="Low complexity" evidence="3">
    <location>
        <begin position="410"/>
        <end position="422"/>
    </location>
</feature>
<dbReference type="Ensembl" id="ENSMSIT00000032398.1">
    <property type="protein sequence ID" value="ENSMSIP00000025678.1"/>
    <property type="gene ID" value="ENSMSIG00000021702.1"/>
</dbReference>
<dbReference type="PANTHER" id="PTHR14845:SF4">
    <property type="entry name" value="COILED-COIL DOMAIN-CONTAINING PROTEIN 166"/>
    <property type="match status" value="1"/>
</dbReference>
<dbReference type="Pfam" id="PF14988">
    <property type="entry name" value="DUF4515"/>
    <property type="match status" value="1"/>
</dbReference>
<keyword evidence="1 2" id="KW-0175">Coiled coil</keyword>
<evidence type="ECO:0000313" key="6">
    <source>
        <dbReference type="Proteomes" id="UP000694415"/>
    </source>
</evidence>
<proteinExistence type="predicted"/>
<dbReference type="Proteomes" id="UP000694415">
    <property type="component" value="Unplaced"/>
</dbReference>
<reference evidence="5" key="1">
    <citation type="submission" date="2025-08" db="UniProtKB">
        <authorList>
            <consortium name="Ensembl"/>
        </authorList>
    </citation>
    <scope>IDENTIFICATION</scope>
</reference>